<evidence type="ECO:0000256" key="5">
    <source>
        <dbReference type="ARBA" id="ARBA00023015"/>
    </source>
</evidence>
<keyword evidence="2" id="KW-0963">Cytoplasm</keyword>
<gene>
    <name evidence="16" type="ORF">K8U80_04120</name>
</gene>
<evidence type="ECO:0000259" key="15">
    <source>
        <dbReference type="PROSITE" id="PS51755"/>
    </source>
</evidence>
<dbReference type="SMART" id="SM00862">
    <property type="entry name" value="Trans_reg_C"/>
    <property type="match status" value="1"/>
</dbReference>
<keyword evidence="6" id="KW-0843">Virulence</keyword>
<evidence type="ECO:0000256" key="11">
    <source>
        <dbReference type="ARBA" id="ARBA00039976"/>
    </source>
</evidence>
<evidence type="ECO:0000256" key="13">
    <source>
        <dbReference type="PROSITE-ProRule" id="PRU01091"/>
    </source>
</evidence>
<dbReference type="GO" id="GO:0005829">
    <property type="term" value="C:cytosol"/>
    <property type="evidence" value="ECO:0007669"/>
    <property type="project" value="TreeGrafter"/>
</dbReference>
<dbReference type="EMBL" id="DYVF01000029">
    <property type="protein sequence ID" value="HJG30566.1"/>
    <property type="molecule type" value="Genomic_DNA"/>
</dbReference>
<evidence type="ECO:0000256" key="7">
    <source>
        <dbReference type="ARBA" id="ARBA00023125"/>
    </source>
</evidence>
<dbReference type="PANTHER" id="PTHR48111:SF49">
    <property type="entry name" value="HEME RESPONSE REGULATOR HSSR"/>
    <property type="match status" value="1"/>
</dbReference>
<dbReference type="SUPFAM" id="SSF46894">
    <property type="entry name" value="C-terminal effector domain of the bipartite response regulators"/>
    <property type="match status" value="1"/>
</dbReference>
<evidence type="ECO:0000256" key="2">
    <source>
        <dbReference type="ARBA" id="ARBA00022490"/>
    </source>
</evidence>
<keyword evidence="9" id="KW-0804">Transcription</keyword>
<keyword evidence="3 12" id="KW-0597">Phosphoprotein</keyword>
<keyword evidence="7 13" id="KW-0238">DNA-binding</keyword>
<feature type="DNA-binding region" description="OmpR/PhoB-type" evidence="13">
    <location>
        <begin position="125"/>
        <end position="222"/>
    </location>
</feature>
<keyword evidence="5" id="KW-0805">Transcription regulation</keyword>
<dbReference type="GO" id="GO:0032993">
    <property type="term" value="C:protein-DNA complex"/>
    <property type="evidence" value="ECO:0007669"/>
    <property type="project" value="TreeGrafter"/>
</dbReference>
<sequence>MANVLVAEDNKNVNKLICAVLRKQGHETIPAFDGVEALEAFDSHHIDLLVADVMMPRMDGMELVRQLRSAGYDLPILMLTARTDQEDKNAGFIAGADDYVTKPANMQELWLRIRALLRRSGVHDGRRVEVGRVLLDGDTFSVVRGTDEVRLPPKEFQLLAKLLQSPGHTFTRLQLLDEVWGWDTESEARTVDVHVNRLRRRFEGWDEFSIETIRGLGYRAVLS</sequence>
<reference evidence="16" key="2">
    <citation type="submission" date="2021-09" db="EMBL/GenBank/DDBJ databases">
        <authorList>
            <person name="Gilroy R."/>
        </authorList>
    </citation>
    <scope>NUCLEOTIDE SEQUENCE</scope>
    <source>
        <strain evidence="16">ChiGjej2B2-7701</strain>
    </source>
</reference>
<dbReference type="Proteomes" id="UP000746751">
    <property type="component" value="Unassembled WGS sequence"/>
</dbReference>
<dbReference type="Gene3D" id="6.10.250.690">
    <property type="match status" value="1"/>
</dbReference>
<dbReference type="CDD" id="cd17574">
    <property type="entry name" value="REC_OmpR"/>
    <property type="match status" value="1"/>
</dbReference>
<dbReference type="GO" id="GO:0000156">
    <property type="term" value="F:phosphorelay response regulator activity"/>
    <property type="evidence" value="ECO:0007669"/>
    <property type="project" value="TreeGrafter"/>
</dbReference>
<dbReference type="Gene3D" id="1.10.10.10">
    <property type="entry name" value="Winged helix-like DNA-binding domain superfamily/Winged helix DNA-binding domain"/>
    <property type="match status" value="1"/>
</dbReference>
<evidence type="ECO:0000256" key="6">
    <source>
        <dbReference type="ARBA" id="ARBA00023026"/>
    </source>
</evidence>
<dbReference type="SMART" id="SM00448">
    <property type="entry name" value="REC"/>
    <property type="match status" value="1"/>
</dbReference>
<accession>A0A921LQ34</accession>
<feature type="domain" description="OmpR/PhoB-type" evidence="15">
    <location>
        <begin position="125"/>
        <end position="222"/>
    </location>
</feature>
<dbReference type="Gene3D" id="3.40.50.2300">
    <property type="match status" value="1"/>
</dbReference>
<dbReference type="PANTHER" id="PTHR48111">
    <property type="entry name" value="REGULATOR OF RPOS"/>
    <property type="match status" value="1"/>
</dbReference>
<comment type="subcellular location">
    <subcellularLocation>
        <location evidence="1">Cytoplasm</location>
    </subcellularLocation>
</comment>
<evidence type="ECO:0000259" key="14">
    <source>
        <dbReference type="PROSITE" id="PS50110"/>
    </source>
</evidence>
<dbReference type="PROSITE" id="PS50110">
    <property type="entry name" value="RESPONSE_REGULATORY"/>
    <property type="match status" value="1"/>
</dbReference>
<dbReference type="InterPro" id="IPR036388">
    <property type="entry name" value="WH-like_DNA-bd_sf"/>
</dbReference>
<feature type="domain" description="Response regulatory" evidence="14">
    <location>
        <begin position="3"/>
        <end position="117"/>
    </location>
</feature>
<comment type="caution">
    <text evidence="16">The sequence shown here is derived from an EMBL/GenBank/DDBJ whole genome shotgun (WGS) entry which is preliminary data.</text>
</comment>
<evidence type="ECO:0000256" key="3">
    <source>
        <dbReference type="ARBA" id="ARBA00022553"/>
    </source>
</evidence>
<dbReference type="AlphaFoldDB" id="A0A921LQ34"/>
<evidence type="ECO:0000256" key="4">
    <source>
        <dbReference type="ARBA" id="ARBA00023012"/>
    </source>
</evidence>
<evidence type="ECO:0000313" key="17">
    <source>
        <dbReference type="Proteomes" id="UP000746751"/>
    </source>
</evidence>
<dbReference type="CDD" id="cd00383">
    <property type="entry name" value="trans_reg_C"/>
    <property type="match status" value="1"/>
</dbReference>
<evidence type="ECO:0000256" key="9">
    <source>
        <dbReference type="ARBA" id="ARBA00023163"/>
    </source>
</evidence>
<dbReference type="InterPro" id="IPR011006">
    <property type="entry name" value="CheY-like_superfamily"/>
</dbReference>
<organism evidence="16 17">
    <name type="scientific">Collinsella ihumii</name>
    <dbReference type="NCBI Taxonomy" id="1720204"/>
    <lineage>
        <taxon>Bacteria</taxon>
        <taxon>Bacillati</taxon>
        <taxon>Actinomycetota</taxon>
        <taxon>Coriobacteriia</taxon>
        <taxon>Coriobacteriales</taxon>
        <taxon>Coriobacteriaceae</taxon>
        <taxon>Collinsella</taxon>
    </lineage>
</organism>
<dbReference type="GO" id="GO:0000976">
    <property type="term" value="F:transcription cis-regulatory region binding"/>
    <property type="evidence" value="ECO:0007669"/>
    <property type="project" value="TreeGrafter"/>
</dbReference>
<evidence type="ECO:0000256" key="1">
    <source>
        <dbReference type="ARBA" id="ARBA00004496"/>
    </source>
</evidence>
<dbReference type="PROSITE" id="PS51755">
    <property type="entry name" value="OMPR_PHOB"/>
    <property type="match status" value="1"/>
</dbReference>
<dbReference type="Pfam" id="PF00072">
    <property type="entry name" value="Response_reg"/>
    <property type="match status" value="1"/>
</dbReference>
<dbReference type="GO" id="GO:0006355">
    <property type="term" value="P:regulation of DNA-templated transcription"/>
    <property type="evidence" value="ECO:0007669"/>
    <property type="project" value="InterPro"/>
</dbReference>
<keyword evidence="4" id="KW-0902">Two-component regulatory system</keyword>
<dbReference type="FunFam" id="3.40.50.2300:FF:000001">
    <property type="entry name" value="DNA-binding response regulator PhoB"/>
    <property type="match status" value="1"/>
</dbReference>
<dbReference type="InterPro" id="IPR001789">
    <property type="entry name" value="Sig_transdc_resp-reg_receiver"/>
</dbReference>
<dbReference type="InterPro" id="IPR039420">
    <property type="entry name" value="WalR-like"/>
</dbReference>
<dbReference type="Pfam" id="PF00486">
    <property type="entry name" value="Trans_reg_C"/>
    <property type="match status" value="1"/>
</dbReference>
<evidence type="ECO:0000256" key="12">
    <source>
        <dbReference type="PROSITE-ProRule" id="PRU00169"/>
    </source>
</evidence>
<feature type="modified residue" description="4-aspartylphosphate" evidence="12">
    <location>
        <position position="52"/>
    </location>
</feature>
<name>A0A921LQ34_9ACTN</name>
<dbReference type="InterPro" id="IPR016032">
    <property type="entry name" value="Sig_transdc_resp-reg_C-effctor"/>
</dbReference>
<evidence type="ECO:0000256" key="8">
    <source>
        <dbReference type="ARBA" id="ARBA00023159"/>
    </source>
</evidence>
<keyword evidence="8" id="KW-0010">Activator</keyword>
<evidence type="ECO:0000313" key="16">
    <source>
        <dbReference type="EMBL" id="HJG30566.1"/>
    </source>
</evidence>
<protein>
    <recommendedName>
        <fullName evidence="11">Heme response regulator HssR</fullName>
    </recommendedName>
</protein>
<reference evidence="16" key="1">
    <citation type="journal article" date="2021" name="PeerJ">
        <title>Extensive microbial diversity within the chicken gut microbiome revealed by metagenomics and culture.</title>
        <authorList>
            <person name="Gilroy R."/>
            <person name="Ravi A."/>
            <person name="Getino M."/>
            <person name="Pursley I."/>
            <person name="Horton D.L."/>
            <person name="Alikhan N.F."/>
            <person name="Baker D."/>
            <person name="Gharbi K."/>
            <person name="Hall N."/>
            <person name="Watson M."/>
            <person name="Adriaenssens E.M."/>
            <person name="Foster-Nyarko E."/>
            <person name="Jarju S."/>
            <person name="Secka A."/>
            <person name="Antonio M."/>
            <person name="Oren A."/>
            <person name="Chaudhuri R.R."/>
            <person name="La Ragione R."/>
            <person name="Hildebrand F."/>
            <person name="Pallen M.J."/>
        </authorList>
    </citation>
    <scope>NUCLEOTIDE SEQUENCE</scope>
    <source>
        <strain evidence="16">ChiGjej2B2-7701</strain>
    </source>
</reference>
<evidence type="ECO:0000256" key="10">
    <source>
        <dbReference type="ARBA" id="ARBA00037471"/>
    </source>
</evidence>
<proteinExistence type="predicted"/>
<dbReference type="InterPro" id="IPR001867">
    <property type="entry name" value="OmpR/PhoB-type_DNA-bd"/>
</dbReference>
<dbReference type="SUPFAM" id="SSF52172">
    <property type="entry name" value="CheY-like"/>
    <property type="match status" value="1"/>
</dbReference>
<comment type="function">
    <text evidence="10">Member of the two-component regulatory system HssS/HssR involved in intracellular heme homeostasis and tempering of staphylococcal virulence. Phosphorylated HssR binds to a direct repeat sequence within hrtAB promoter and activates the expression of hrtAB, an efflux pump, in response to extracellular heme, hemin, hemoglobin or blood.</text>
</comment>